<sequence length="186" mass="20510">MEQPVVQGVEQAAAVQPEVKTSDYDAIVKGIIAAGGKKIPGIRVKNANFTEKDNYTMVSFTLANKIRGYVRDEETGTYKEGMTNVIFTSLFAICGALKEDDEKAWIANHLLNHPTALPLLFAGSTIDIVQSEIPAGVTYRNPFSTRENVEGVTYDHDTIINNLIRVRFGKMGEIAASRLMDKMLDL</sequence>
<accession>A0A7M1RXP2</accession>
<dbReference type="GeneID" id="65129099"/>
<dbReference type="EMBL" id="MT774381">
    <property type="protein sequence ID" value="QOR58621.1"/>
    <property type="molecule type" value="Genomic_DNA"/>
</dbReference>
<dbReference type="RefSeq" id="YP_010110779.1">
    <property type="nucleotide sequence ID" value="NC_055874.1"/>
</dbReference>
<protein>
    <submittedName>
        <fullName evidence="1">Uncharacterized protein</fullName>
    </submittedName>
</protein>
<dbReference type="Proteomes" id="UP000594037">
    <property type="component" value="Segment"/>
</dbReference>
<name>A0A7M1RXP2_9CAUD</name>
<organism evidence="1 2">
    <name type="scientific">uncultured phage cr3_1</name>
    <dbReference type="NCBI Taxonomy" id="2772065"/>
    <lineage>
        <taxon>Viruses</taxon>
        <taxon>Duplodnaviria</taxon>
        <taxon>Heunggongvirae</taxon>
        <taxon>Uroviricota</taxon>
        <taxon>Caudoviricetes</taxon>
        <taxon>Crassvirales</taxon>
        <taxon>Intestiviridae</taxon>
        <taxon>Crudevirinae</taxon>
        <taxon>Diorhovirus</taxon>
        <taxon>Diorhovirus intestinalis</taxon>
    </lineage>
</organism>
<dbReference type="KEGG" id="vg:65129099"/>
<evidence type="ECO:0000313" key="1">
    <source>
        <dbReference type="EMBL" id="QOR58621.1"/>
    </source>
</evidence>
<proteinExistence type="predicted"/>
<evidence type="ECO:0000313" key="2">
    <source>
        <dbReference type="Proteomes" id="UP000594037"/>
    </source>
</evidence>
<keyword evidence="2" id="KW-1185">Reference proteome</keyword>
<reference evidence="1 2" key="1">
    <citation type="submission" date="2020-07" db="EMBL/GenBank/DDBJ databases">
        <title>Taxonomic proposal: Crassvirales, a new order of highly abundant and diverse bacterial viruses.</title>
        <authorList>
            <person name="Shkoporov A.N."/>
            <person name="Stockdale S.R."/>
            <person name="Guerin E."/>
            <person name="Ross R.P."/>
            <person name="Hill C."/>
        </authorList>
    </citation>
    <scope>NUCLEOTIDE SEQUENCE [LARGE SCALE GENOMIC DNA]</scope>
</reference>